<organism evidence="1">
    <name type="scientific">bioreactor metagenome</name>
    <dbReference type="NCBI Taxonomy" id="1076179"/>
    <lineage>
        <taxon>unclassified sequences</taxon>
        <taxon>metagenomes</taxon>
        <taxon>ecological metagenomes</taxon>
    </lineage>
</organism>
<protein>
    <submittedName>
        <fullName evidence="1">Uncharacterized protein</fullName>
    </submittedName>
</protein>
<dbReference type="EMBL" id="VSSQ01094132">
    <property type="protein sequence ID" value="MPN38729.1"/>
    <property type="molecule type" value="Genomic_DNA"/>
</dbReference>
<comment type="caution">
    <text evidence="1">The sequence shown here is derived from an EMBL/GenBank/DDBJ whole genome shotgun (WGS) entry which is preliminary data.</text>
</comment>
<evidence type="ECO:0000313" key="1">
    <source>
        <dbReference type="EMBL" id="MPN38729.1"/>
    </source>
</evidence>
<proteinExistence type="predicted"/>
<gene>
    <name evidence="1" type="ORF">SDC9_186254</name>
</gene>
<dbReference type="AlphaFoldDB" id="A0A645HKK3"/>
<name>A0A645HKK3_9ZZZZ</name>
<sequence length="128" mass="14766">MDISVYYPGDSEIKARLRDRLTAYSLRLTNDPWESSINISMDGLTAQLMRFVDMASTSPDLITFSKRKLFKTCSELCDYIIILISLTRQRVLEKDELQSGDFLYISIIPLKRADQACLDFEIQWVTGK</sequence>
<accession>A0A645HKK3</accession>
<reference evidence="1" key="1">
    <citation type="submission" date="2019-08" db="EMBL/GenBank/DDBJ databases">
        <authorList>
            <person name="Kucharzyk K."/>
            <person name="Murdoch R.W."/>
            <person name="Higgins S."/>
            <person name="Loffler F."/>
        </authorList>
    </citation>
    <scope>NUCLEOTIDE SEQUENCE</scope>
</reference>